<keyword evidence="1" id="KW-1133">Transmembrane helix</keyword>
<comment type="caution">
    <text evidence="2">The sequence shown here is derived from an EMBL/GenBank/DDBJ whole genome shotgun (WGS) entry which is preliminary data.</text>
</comment>
<proteinExistence type="predicted"/>
<accession>A0ABM9XW39</accession>
<evidence type="ECO:0000313" key="2">
    <source>
        <dbReference type="EMBL" id="EEQ05623.1"/>
    </source>
</evidence>
<name>A0ABM9XW39_YERBE</name>
<gene>
    <name evidence="2" type="ORF">yberc0001_18250</name>
</gene>
<evidence type="ECO:0000313" key="3">
    <source>
        <dbReference type="Proteomes" id="UP000010319"/>
    </source>
</evidence>
<protein>
    <submittedName>
        <fullName evidence="2">Uncharacterized protein</fullName>
    </submittedName>
</protein>
<dbReference type="Proteomes" id="UP000010319">
    <property type="component" value="Unassembled WGS sequence"/>
</dbReference>
<feature type="transmembrane region" description="Helical" evidence="1">
    <location>
        <begin position="12"/>
        <end position="33"/>
    </location>
</feature>
<evidence type="ECO:0000256" key="1">
    <source>
        <dbReference type="SAM" id="Phobius"/>
    </source>
</evidence>
<reference evidence="2" key="1">
    <citation type="submission" date="2008-12" db="EMBL/GenBank/DDBJ databases">
        <title>Annotation of the Yersinia bercovieri ATCC 43970 genome.</title>
        <authorList>
            <person name="Read T.D."/>
            <person name="Akmal A."/>
            <person name="Bishop-Lilly K."/>
            <person name="Chen P.E."/>
            <person name="Cook C."/>
            <person name="Kiley M.P."/>
            <person name="Lentz S."/>
            <person name="Mateczun A."/>
            <person name="Nagarajan N."/>
            <person name="Nolan N."/>
            <person name="Osborne B.I."/>
            <person name="Pop M."/>
            <person name="Sozhamannan S."/>
            <person name="Stewart A.C."/>
            <person name="Sulakvelidze A."/>
            <person name="Thomason B."/>
            <person name="Willner K."/>
            <person name="Zwick M.E."/>
        </authorList>
    </citation>
    <scope>NUCLEOTIDE SEQUENCE [LARGE SCALE GENOMIC DNA]</scope>
    <source>
        <strain evidence="2">ATCC 43970</strain>
    </source>
</reference>
<sequence>MLLPVNPMSKAVHVAVIDLYPIGVIVAGSLGAASAQATERTRST</sequence>
<keyword evidence="3" id="KW-1185">Reference proteome</keyword>
<keyword evidence="1" id="KW-0472">Membrane</keyword>
<organism evidence="2 3">
    <name type="scientific">Yersinia bercovieri ATCC 43970</name>
    <dbReference type="NCBI Taxonomy" id="349968"/>
    <lineage>
        <taxon>Bacteria</taxon>
        <taxon>Pseudomonadati</taxon>
        <taxon>Pseudomonadota</taxon>
        <taxon>Gammaproteobacteria</taxon>
        <taxon>Enterobacterales</taxon>
        <taxon>Yersiniaceae</taxon>
        <taxon>Yersinia</taxon>
    </lineage>
</organism>
<dbReference type="EMBL" id="AALC02000049">
    <property type="protein sequence ID" value="EEQ05623.1"/>
    <property type="molecule type" value="Genomic_DNA"/>
</dbReference>
<keyword evidence="1" id="KW-0812">Transmembrane</keyword>